<keyword evidence="1" id="KW-0430">Lectin</keyword>
<dbReference type="RefSeq" id="XP_004258128.1">
    <property type="nucleotide sequence ID" value="XM_004258080.1"/>
</dbReference>
<reference evidence="1 2" key="1">
    <citation type="submission" date="2012-10" db="EMBL/GenBank/DDBJ databases">
        <authorList>
            <person name="Zafar N."/>
            <person name="Inman J."/>
            <person name="Hall N."/>
            <person name="Lorenzi H."/>
            <person name="Caler E."/>
        </authorList>
    </citation>
    <scope>NUCLEOTIDE SEQUENCE [LARGE SCALE GENOMIC DNA]</scope>
    <source>
        <strain evidence="1 2">IP1</strain>
    </source>
</reference>
<dbReference type="Proteomes" id="UP000014680">
    <property type="component" value="Unassembled WGS sequence"/>
</dbReference>
<dbReference type="EMBL" id="KB206474">
    <property type="protein sequence ID" value="ELP91357.1"/>
    <property type="molecule type" value="Genomic_DNA"/>
</dbReference>
<evidence type="ECO:0000313" key="1">
    <source>
        <dbReference type="EMBL" id="ELP91357.1"/>
    </source>
</evidence>
<dbReference type="Pfam" id="PF17337">
    <property type="entry name" value="Gal_GalNac_35kD"/>
    <property type="match status" value="1"/>
</dbReference>
<dbReference type="KEGG" id="eiv:EIN_153940"/>
<organism evidence="1 2">
    <name type="scientific">Entamoeba invadens IP1</name>
    <dbReference type="NCBI Taxonomy" id="370355"/>
    <lineage>
        <taxon>Eukaryota</taxon>
        <taxon>Amoebozoa</taxon>
        <taxon>Evosea</taxon>
        <taxon>Archamoebae</taxon>
        <taxon>Mastigamoebida</taxon>
        <taxon>Entamoebidae</taxon>
        <taxon>Entamoeba</taxon>
    </lineage>
</organism>
<name>A0A0A1U935_ENTIV</name>
<evidence type="ECO:0000313" key="2">
    <source>
        <dbReference type="Proteomes" id="UP000014680"/>
    </source>
</evidence>
<dbReference type="InterPro" id="IPR035310">
    <property type="entry name" value="Gal_GalNac_light_su_1"/>
</dbReference>
<sequence>MYGVPPEKGSTIATNELYDRTKCTTCCRIIIASGYNYDYNRGFTEDDYVKGKGRIFTFDFEFDNVNELRSSWNPYEQAIMLRPLNTTRDFQFFEFSAYKMFTSFVYPRRVFDVRNFVVKGHVLIIWRKNPPLSDAPGTNNQRFVYAFPYENSYYIAAFEKRWVPYPRHFFLPYYLTSPYCYEGSQRGEFFDWPAESQMRNVPDCFQIKAWPCSATEPRQIFIPIYA</sequence>
<dbReference type="GeneID" id="14890419"/>
<proteinExistence type="predicted"/>
<keyword evidence="2" id="KW-1185">Reference proteome</keyword>
<dbReference type="GO" id="GO:0030246">
    <property type="term" value="F:carbohydrate binding"/>
    <property type="evidence" value="ECO:0007669"/>
    <property type="project" value="UniProtKB-KW"/>
</dbReference>
<gene>
    <name evidence="1" type="ORF">EIN_153940</name>
</gene>
<dbReference type="VEuPathDB" id="AmoebaDB:EIN_153940"/>
<dbReference type="AlphaFoldDB" id="A0A0A1U935"/>
<protein>
    <submittedName>
        <fullName evidence="1">Galactose-inhibitable lectin 35 kDa subunit, putative</fullName>
    </submittedName>
</protein>
<accession>A0A0A1U935</accession>